<keyword evidence="1" id="KW-0472">Membrane</keyword>
<protein>
    <submittedName>
        <fullName evidence="3">Uncharacterized protein LOC105366394</fullName>
    </submittedName>
</protein>
<keyword evidence="1" id="KW-0812">Transmembrane</keyword>
<dbReference type="KEGG" id="csol:105366394"/>
<evidence type="ECO:0000313" key="3">
    <source>
        <dbReference type="RefSeq" id="XP_011503128.1"/>
    </source>
</evidence>
<evidence type="ECO:0000313" key="2">
    <source>
        <dbReference type="Proteomes" id="UP000695007"/>
    </source>
</evidence>
<name>A0AAJ7E0G4_9HYME</name>
<dbReference type="RefSeq" id="XP_011503128.1">
    <property type="nucleotide sequence ID" value="XM_011504826.1"/>
</dbReference>
<accession>A0AAJ7E0G4</accession>
<dbReference type="Proteomes" id="UP000695007">
    <property type="component" value="Unplaced"/>
</dbReference>
<feature type="transmembrane region" description="Helical" evidence="1">
    <location>
        <begin position="110"/>
        <end position="130"/>
    </location>
</feature>
<reference evidence="3" key="1">
    <citation type="submission" date="2025-08" db="UniProtKB">
        <authorList>
            <consortium name="RefSeq"/>
        </authorList>
    </citation>
    <scope>IDENTIFICATION</scope>
</reference>
<feature type="transmembrane region" description="Helical" evidence="1">
    <location>
        <begin position="33"/>
        <end position="54"/>
    </location>
</feature>
<proteinExistence type="predicted"/>
<keyword evidence="1" id="KW-1133">Transmembrane helix</keyword>
<evidence type="ECO:0000256" key="1">
    <source>
        <dbReference type="SAM" id="Phobius"/>
    </source>
</evidence>
<keyword evidence="2" id="KW-1185">Reference proteome</keyword>
<gene>
    <name evidence="3" type="primary">LOC105366394</name>
</gene>
<sequence>MKKFRRRSMCNGYLHFGKLACSMCDYNMMGSTLYVIIVALIGTAVTVIDVIRIMNGKANNQLCSRSQEHDDVPEVERDLKLMTSILGIEHFTLMMLGAITDYPMMHVPWLLMQFCIMAIELLVFLVRLFLEGLHVTRDEVLLSVLTIHNWLQVFCLFHNQIQLSV</sequence>
<organism evidence="2 3">
    <name type="scientific">Ceratosolen solmsi marchali</name>
    <dbReference type="NCBI Taxonomy" id="326594"/>
    <lineage>
        <taxon>Eukaryota</taxon>
        <taxon>Metazoa</taxon>
        <taxon>Ecdysozoa</taxon>
        <taxon>Arthropoda</taxon>
        <taxon>Hexapoda</taxon>
        <taxon>Insecta</taxon>
        <taxon>Pterygota</taxon>
        <taxon>Neoptera</taxon>
        <taxon>Endopterygota</taxon>
        <taxon>Hymenoptera</taxon>
        <taxon>Apocrita</taxon>
        <taxon>Proctotrupomorpha</taxon>
        <taxon>Chalcidoidea</taxon>
        <taxon>Agaonidae</taxon>
        <taxon>Agaoninae</taxon>
        <taxon>Ceratosolen</taxon>
    </lineage>
</organism>
<dbReference type="GeneID" id="105366394"/>
<dbReference type="AlphaFoldDB" id="A0AAJ7E0G4"/>